<feature type="signal peptide" evidence="2">
    <location>
        <begin position="1"/>
        <end position="30"/>
    </location>
</feature>
<feature type="compositionally biased region" description="Polar residues" evidence="1">
    <location>
        <begin position="48"/>
        <end position="64"/>
    </location>
</feature>
<feature type="chain" id="PRO_5047203474" description="Secreted protein" evidence="2">
    <location>
        <begin position="31"/>
        <end position="139"/>
    </location>
</feature>
<evidence type="ECO:0000256" key="1">
    <source>
        <dbReference type="SAM" id="MobiDB-lite"/>
    </source>
</evidence>
<keyword evidence="4" id="KW-1185">Reference proteome</keyword>
<feature type="region of interest" description="Disordered" evidence="1">
    <location>
        <begin position="31"/>
        <end position="79"/>
    </location>
</feature>
<gene>
    <name evidence="3" type="ORF">GCM10010383_22270</name>
</gene>
<feature type="region of interest" description="Disordered" evidence="1">
    <location>
        <begin position="97"/>
        <end position="139"/>
    </location>
</feature>
<reference evidence="4" key="1">
    <citation type="journal article" date="2019" name="Int. J. Syst. Evol. Microbiol.">
        <title>The Global Catalogue of Microorganisms (GCM) 10K type strain sequencing project: providing services to taxonomists for standard genome sequencing and annotation.</title>
        <authorList>
            <consortium name="The Broad Institute Genomics Platform"/>
            <consortium name="The Broad Institute Genome Sequencing Center for Infectious Disease"/>
            <person name="Wu L."/>
            <person name="Ma J."/>
        </authorList>
    </citation>
    <scope>NUCLEOTIDE SEQUENCE [LARGE SCALE GENOMIC DNA]</scope>
    <source>
        <strain evidence="4">JCM 4866</strain>
    </source>
</reference>
<evidence type="ECO:0000313" key="3">
    <source>
        <dbReference type="EMBL" id="GGW92027.1"/>
    </source>
</evidence>
<organism evidence="3 4">
    <name type="scientific">Streptomyces lomondensis</name>
    <dbReference type="NCBI Taxonomy" id="68229"/>
    <lineage>
        <taxon>Bacteria</taxon>
        <taxon>Bacillati</taxon>
        <taxon>Actinomycetota</taxon>
        <taxon>Actinomycetes</taxon>
        <taxon>Kitasatosporales</taxon>
        <taxon>Streptomycetaceae</taxon>
        <taxon>Streptomyces</taxon>
    </lineage>
</organism>
<protein>
    <recommendedName>
        <fullName evidence="5">Secreted protein</fullName>
    </recommendedName>
</protein>
<evidence type="ECO:0000313" key="4">
    <source>
        <dbReference type="Proteomes" id="UP000617743"/>
    </source>
</evidence>
<evidence type="ECO:0000256" key="2">
    <source>
        <dbReference type="SAM" id="SignalP"/>
    </source>
</evidence>
<feature type="compositionally biased region" description="Low complexity" evidence="1">
    <location>
        <begin position="120"/>
        <end position="139"/>
    </location>
</feature>
<sequence length="139" mass="14306">MLQVRGRYRAIPLIATSLVVALLGSTPAAAFGGSGSDVRGGSDDSGELTASAQHTRIKVTQTSGPTGGKQGTLSSADVNWEPPLCWYEPVFTPEQLKNFAENDGSGDAGLRDGGTDPSCGPTTSGTARTRTPSSPSRPR</sequence>
<accession>A0ABQ2X1R0</accession>
<dbReference type="Proteomes" id="UP000617743">
    <property type="component" value="Unassembled WGS sequence"/>
</dbReference>
<evidence type="ECO:0008006" key="5">
    <source>
        <dbReference type="Google" id="ProtNLM"/>
    </source>
</evidence>
<dbReference type="EMBL" id="BMWC01000002">
    <property type="protein sequence ID" value="GGW92027.1"/>
    <property type="molecule type" value="Genomic_DNA"/>
</dbReference>
<comment type="caution">
    <text evidence="3">The sequence shown here is derived from an EMBL/GenBank/DDBJ whole genome shotgun (WGS) entry which is preliminary data.</text>
</comment>
<name>A0ABQ2X1R0_9ACTN</name>
<proteinExistence type="predicted"/>
<keyword evidence="2" id="KW-0732">Signal</keyword>